<organism evidence="8 9">
    <name type="scientific">Candidatus Collierbacteria bacterium GW2011_GWB1_44_6</name>
    <dbReference type="NCBI Taxonomy" id="1618384"/>
    <lineage>
        <taxon>Bacteria</taxon>
        <taxon>Candidatus Collieribacteriota</taxon>
    </lineage>
</organism>
<evidence type="ECO:0000256" key="3">
    <source>
        <dbReference type="ARBA" id="ARBA00022989"/>
    </source>
</evidence>
<dbReference type="PATRIC" id="fig|1618384.3.peg.491"/>
<evidence type="ECO:0000256" key="4">
    <source>
        <dbReference type="ARBA" id="ARBA00023136"/>
    </source>
</evidence>
<dbReference type="NCBIfam" id="TIGR00247">
    <property type="entry name" value="endolytic transglycosylase MltG"/>
    <property type="match status" value="1"/>
</dbReference>
<dbReference type="AlphaFoldDB" id="A0A0G1JNV1"/>
<keyword evidence="6 7" id="KW-0961">Cell wall biogenesis/degradation</keyword>
<name>A0A0G1JNV1_9BACT</name>
<keyword evidence="1 7" id="KW-1003">Cell membrane</keyword>
<dbReference type="Pfam" id="PF02618">
    <property type="entry name" value="YceG"/>
    <property type="match status" value="1"/>
</dbReference>
<dbReference type="EC" id="4.2.2.29" evidence="7"/>
<gene>
    <name evidence="7" type="primary">mltG</name>
    <name evidence="8" type="ORF">UW68_C0015G0039</name>
</gene>
<comment type="similarity">
    <text evidence="7">Belongs to the transglycosylase MltG family.</text>
</comment>
<proteinExistence type="inferred from homology"/>
<keyword evidence="3 7" id="KW-1133">Transmembrane helix</keyword>
<comment type="function">
    <text evidence="7">Functions as a peptidoglycan terminase that cleaves nascent peptidoglycan strands endolytically to terminate their elongation.</text>
</comment>
<evidence type="ECO:0000256" key="5">
    <source>
        <dbReference type="ARBA" id="ARBA00023239"/>
    </source>
</evidence>
<dbReference type="GO" id="GO:0071555">
    <property type="term" value="P:cell wall organization"/>
    <property type="evidence" value="ECO:0007669"/>
    <property type="project" value="UniProtKB-KW"/>
</dbReference>
<dbReference type="PANTHER" id="PTHR30518">
    <property type="entry name" value="ENDOLYTIC MUREIN TRANSGLYCOSYLASE"/>
    <property type="match status" value="1"/>
</dbReference>
<feature type="site" description="Important for catalytic activity" evidence="7">
    <location>
        <position position="199"/>
    </location>
</feature>
<keyword evidence="5 7" id="KW-0456">Lyase</keyword>
<dbReference type="Gene3D" id="3.30.1490.480">
    <property type="entry name" value="Endolytic murein transglycosylase"/>
    <property type="match status" value="1"/>
</dbReference>
<dbReference type="InterPro" id="IPR003770">
    <property type="entry name" value="MLTG-like"/>
</dbReference>
<evidence type="ECO:0000256" key="7">
    <source>
        <dbReference type="HAMAP-Rule" id="MF_02065"/>
    </source>
</evidence>
<dbReference type="PANTHER" id="PTHR30518:SF2">
    <property type="entry name" value="ENDOLYTIC MUREIN TRANSGLYCOSYLASE"/>
    <property type="match status" value="1"/>
</dbReference>
<protein>
    <recommendedName>
        <fullName evidence="7">Endolytic murein transglycosylase</fullName>
        <ecNumber evidence="7">4.2.2.29</ecNumber>
    </recommendedName>
    <alternativeName>
        <fullName evidence="7">Peptidoglycan lytic transglycosylase</fullName>
    </alternativeName>
    <alternativeName>
        <fullName evidence="7">Peptidoglycan polymerization terminase</fullName>
    </alternativeName>
</protein>
<evidence type="ECO:0000313" key="9">
    <source>
        <dbReference type="Proteomes" id="UP000034835"/>
    </source>
</evidence>
<accession>A0A0G1JNV1</accession>
<evidence type="ECO:0000256" key="2">
    <source>
        <dbReference type="ARBA" id="ARBA00022692"/>
    </source>
</evidence>
<dbReference type="Proteomes" id="UP000034835">
    <property type="component" value="Unassembled WGS sequence"/>
</dbReference>
<evidence type="ECO:0000256" key="6">
    <source>
        <dbReference type="ARBA" id="ARBA00023316"/>
    </source>
</evidence>
<comment type="catalytic activity">
    <reaction evidence="7">
        <text>a peptidoglycan chain = a peptidoglycan chain with N-acetyl-1,6-anhydromuramyl-[peptide] at the reducing end + a peptidoglycan chain with N-acetylglucosamine at the non-reducing end.</text>
        <dbReference type="EC" id="4.2.2.29"/>
    </reaction>
</comment>
<evidence type="ECO:0000313" key="8">
    <source>
        <dbReference type="EMBL" id="KKT73211.1"/>
    </source>
</evidence>
<dbReference type="GO" id="GO:0008932">
    <property type="term" value="F:lytic endotransglycosylase activity"/>
    <property type="evidence" value="ECO:0007669"/>
    <property type="project" value="UniProtKB-UniRule"/>
</dbReference>
<dbReference type="GO" id="GO:0009252">
    <property type="term" value="P:peptidoglycan biosynthetic process"/>
    <property type="evidence" value="ECO:0007669"/>
    <property type="project" value="UniProtKB-UniRule"/>
</dbReference>
<dbReference type="CDD" id="cd08010">
    <property type="entry name" value="MltG_like"/>
    <property type="match status" value="1"/>
</dbReference>
<keyword evidence="2 7" id="KW-0812">Transmembrane</keyword>
<comment type="caution">
    <text evidence="8">The sequence shown here is derived from an EMBL/GenBank/DDBJ whole genome shotgun (WGS) entry which is preliminary data.</text>
</comment>
<sequence length="326" mass="36916">MLKRFFIAITLLAMLGFAWYFQAIQPVTRERLPTVDFEIKPGTGIDQIANDLSVSRLIRSRVAFKITVIRLGIASKIQAGYFKLTPSMDATDLAEALTRAYARQVRVTIPEGLRSEEINLLLEKAFSQTKDNQYNPSEFTSLSRGKEGHLFPDTYDFIPEASASDIIRRMTDQFEKVTVDISKNNLKEIIILASLLEREAASSQEMPKVAGVMIKRIEADWPLQIDATVQYALGSVRCKQLDCDWWKDNLSKEDIRFNSPYNTYLNTGLPPAPISNPGRDALKAAASPEKSSAWFYLHDLNGNIHYADTIEQHNKNICLYLKKDCK</sequence>
<dbReference type="GO" id="GO:0005886">
    <property type="term" value="C:plasma membrane"/>
    <property type="evidence" value="ECO:0007669"/>
    <property type="project" value="UniProtKB-UniRule"/>
</dbReference>
<dbReference type="EMBL" id="LCJG01000015">
    <property type="protein sequence ID" value="KKT73211.1"/>
    <property type="molecule type" value="Genomic_DNA"/>
</dbReference>
<keyword evidence="4 7" id="KW-0472">Membrane</keyword>
<dbReference type="STRING" id="1618384.UW68_C0015G0039"/>
<evidence type="ECO:0000256" key="1">
    <source>
        <dbReference type="ARBA" id="ARBA00022475"/>
    </source>
</evidence>
<reference evidence="8 9" key="1">
    <citation type="journal article" date="2015" name="Nature">
        <title>rRNA introns, odd ribosomes, and small enigmatic genomes across a large radiation of phyla.</title>
        <authorList>
            <person name="Brown C.T."/>
            <person name="Hug L.A."/>
            <person name="Thomas B.C."/>
            <person name="Sharon I."/>
            <person name="Castelle C.J."/>
            <person name="Singh A."/>
            <person name="Wilkins M.J."/>
            <person name="Williams K.H."/>
            <person name="Banfield J.F."/>
        </authorList>
    </citation>
    <scope>NUCLEOTIDE SEQUENCE [LARGE SCALE GENOMIC DNA]</scope>
</reference>
<dbReference type="HAMAP" id="MF_02065">
    <property type="entry name" value="MltG"/>
    <property type="match status" value="1"/>
</dbReference>